<reference evidence="1 2" key="1">
    <citation type="submission" date="2020-05" db="EMBL/GenBank/DDBJ databases">
        <title>Complete genome sequencing of Campylobacter and Arcobacter type strains.</title>
        <authorList>
            <person name="Miller W.G."/>
            <person name="Yee E."/>
        </authorList>
    </citation>
    <scope>NUCLEOTIDE SEQUENCE [LARGE SCALE GENOMIC DNA]</scope>
    <source>
        <strain evidence="1 2">LMG 25694</strain>
    </source>
</reference>
<accession>A0AAE7E6G0</accession>
<dbReference type="EMBL" id="CP053835">
    <property type="protein sequence ID" value="QKF77347.1"/>
    <property type="molecule type" value="Genomic_DNA"/>
</dbReference>
<dbReference type="RefSeq" id="WP_129012064.1">
    <property type="nucleotide sequence ID" value="NZ_CP053835.1"/>
</dbReference>
<proteinExistence type="predicted"/>
<keyword evidence="2" id="KW-1185">Reference proteome</keyword>
<dbReference type="KEGG" id="adz:ADFLV_1315"/>
<organism evidence="1 2">
    <name type="scientific">Arcobacter defluvii</name>
    <dbReference type="NCBI Taxonomy" id="873191"/>
    <lineage>
        <taxon>Bacteria</taxon>
        <taxon>Pseudomonadati</taxon>
        <taxon>Campylobacterota</taxon>
        <taxon>Epsilonproteobacteria</taxon>
        <taxon>Campylobacterales</taxon>
        <taxon>Arcobacteraceae</taxon>
        <taxon>Arcobacter</taxon>
    </lineage>
</organism>
<evidence type="ECO:0000313" key="2">
    <source>
        <dbReference type="Proteomes" id="UP000503313"/>
    </source>
</evidence>
<sequence>MDKNIIVKDKNADSISIEKIKNILENQKSNDKDLYKKIGYNSKQIFEKSLNKFLKYKSLKEWIEKGYYDFTNNATEFFVKLSKELGFKDSEINNIIFKITEYIEEKNKLSSSYIFINTNFKREGESILTLAMLENKRRISLYKNEKFLFKPINEILELVSSIVVEHYEINNGKCFIWGRYC</sequence>
<gene>
    <name evidence="1" type="ORF">ADFLV_1315</name>
</gene>
<evidence type="ECO:0000313" key="1">
    <source>
        <dbReference type="EMBL" id="QKF77347.1"/>
    </source>
</evidence>
<name>A0AAE7E6G0_9BACT</name>
<dbReference type="AlphaFoldDB" id="A0AAE7E6G0"/>
<protein>
    <submittedName>
        <fullName evidence="1">Uncharacterized protein</fullName>
    </submittedName>
</protein>
<dbReference type="Proteomes" id="UP000503313">
    <property type="component" value="Chromosome"/>
</dbReference>